<keyword evidence="1" id="KW-0732">Signal</keyword>
<name>A0AAD3T8C2_NEPGR</name>
<comment type="caution">
    <text evidence="2">The sequence shown here is derived from an EMBL/GenBank/DDBJ whole genome shotgun (WGS) entry which is preliminary data.</text>
</comment>
<feature type="chain" id="PRO_5042150949" description="Secreted protein" evidence="1">
    <location>
        <begin position="20"/>
        <end position="118"/>
    </location>
</feature>
<proteinExistence type="predicted"/>
<evidence type="ECO:0008006" key="4">
    <source>
        <dbReference type="Google" id="ProtNLM"/>
    </source>
</evidence>
<feature type="signal peptide" evidence="1">
    <location>
        <begin position="1"/>
        <end position="19"/>
    </location>
</feature>
<evidence type="ECO:0000256" key="1">
    <source>
        <dbReference type="SAM" id="SignalP"/>
    </source>
</evidence>
<dbReference type="AlphaFoldDB" id="A0AAD3T8C2"/>
<dbReference type="Gene3D" id="2.40.70.10">
    <property type="entry name" value="Acid Proteases"/>
    <property type="match status" value="1"/>
</dbReference>
<gene>
    <name evidence="2" type="ORF">Nepgr_026586</name>
</gene>
<dbReference type="InterPro" id="IPR021109">
    <property type="entry name" value="Peptidase_aspartic_dom_sf"/>
</dbReference>
<evidence type="ECO:0000313" key="2">
    <source>
        <dbReference type="EMBL" id="GMH24743.1"/>
    </source>
</evidence>
<dbReference type="SUPFAM" id="SSF50630">
    <property type="entry name" value="Acid proteases"/>
    <property type="match status" value="1"/>
</dbReference>
<dbReference type="Proteomes" id="UP001279734">
    <property type="component" value="Unassembled WGS sequence"/>
</dbReference>
<reference evidence="2" key="1">
    <citation type="submission" date="2023-05" db="EMBL/GenBank/DDBJ databases">
        <title>Nepenthes gracilis genome sequencing.</title>
        <authorList>
            <person name="Fukushima K."/>
        </authorList>
    </citation>
    <scope>NUCLEOTIDE SEQUENCE</scope>
    <source>
        <strain evidence="2">SING2019-196</strain>
    </source>
</reference>
<evidence type="ECO:0000313" key="3">
    <source>
        <dbReference type="Proteomes" id="UP001279734"/>
    </source>
</evidence>
<accession>A0AAD3T8C2</accession>
<keyword evidence="3" id="KW-1185">Reference proteome</keyword>
<dbReference type="EMBL" id="BSYO01000028">
    <property type="protein sequence ID" value="GMH24743.1"/>
    <property type="molecule type" value="Genomic_DNA"/>
</dbReference>
<sequence>MFSSLFRFLSLSACGILFSAPPLFDPSRSRTFRSIRCDNLNCIRTPRSFYNIATCGYRVSYGDSTFCVATKTFIFAQNLAPIKVIFSGQPKLTAALLGGPETAPSIAGFAAGGLSIVA</sequence>
<protein>
    <recommendedName>
        <fullName evidence="4">Secreted protein</fullName>
    </recommendedName>
</protein>
<organism evidence="2 3">
    <name type="scientific">Nepenthes gracilis</name>
    <name type="common">Slender pitcher plant</name>
    <dbReference type="NCBI Taxonomy" id="150966"/>
    <lineage>
        <taxon>Eukaryota</taxon>
        <taxon>Viridiplantae</taxon>
        <taxon>Streptophyta</taxon>
        <taxon>Embryophyta</taxon>
        <taxon>Tracheophyta</taxon>
        <taxon>Spermatophyta</taxon>
        <taxon>Magnoliopsida</taxon>
        <taxon>eudicotyledons</taxon>
        <taxon>Gunneridae</taxon>
        <taxon>Pentapetalae</taxon>
        <taxon>Caryophyllales</taxon>
        <taxon>Nepenthaceae</taxon>
        <taxon>Nepenthes</taxon>
    </lineage>
</organism>